<reference evidence="3 4" key="1">
    <citation type="submission" date="2019-10" db="EMBL/GenBank/DDBJ databases">
        <authorList>
            <person name="Palmer J.M."/>
        </authorList>
    </citation>
    <scope>NUCLEOTIDE SEQUENCE [LARGE SCALE GENOMIC DNA]</scope>
    <source>
        <strain evidence="3 4">TWF718</strain>
    </source>
</reference>
<keyword evidence="2" id="KW-0472">Membrane</keyword>
<keyword evidence="2" id="KW-1133">Transmembrane helix</keyword>
<evidence type="ECO:0000256" key="2">
    <source>
        <dbReference type="SAM" id="Phobius"/>
    </source>
</evidence>
<sequence>MNRLSFSTNTVRSVVFLACAVKLVATIPTWARKARKISFFDFLALTNSTLTDWMLFIVATYILLYYIGKSKGRPRRRPRHGYAPTPSTRSDASIFSGSDVTAGSDASHLASDPAAEPVIDNSHTQVTYPMEQFLRGRDEYFLTARGMIEGSFDGFGRASAAAWNSGVEYGRMETLLEQTFE</sequence>
<evidence type="ECO:0000313" key="3">
    <source>
        <dbReference type="EMBL" id="KAK6342494.1"/>
    </source>
</evidence>
<organism evidence="3 4">
    <name type="scientific">Orbilia javanica</name>
    <dbReference type="NCBI Taxonomy" id="47235"/>
    <lineage>
        <taxon>Eukaryota</taxon>
        <taxon>Fungi</taxon>
        <taxon>Dikarya</taxon>
        <taxon>Ascomycota</taxon>
        <taxon>Pezizomycotina</taxon>
        <taxon>Orbiliomycetes</taxon>
        <taxon>Orbiliales</taxon>
        <taxon>Orbiliaceae</taxon>
        <taxon>Orbilia</taxon>
    </lineage>
</organism>
<evidence type="ECO:0000313" key="4">
    <source>
        <dbReference type="Proteomes" id="UP001313282"/>
    </source>
</evidence>
<feature type="compositionally biased region" description="Polar residues" evidence="1">
    <location>
        <begin position="85"/>
        <end position="101"/>
    </location>
</feature>
<proteinExistence type="predicted"/>
<dbReference type="AlphaFoldDB" id="A0AAN8RML4"/>
<keyword evidence="2" id="KW-0812">Transmembrane</keyword>
<dbReference type="EMBL" id="JAVHNR010000005">
    <property type="protein sequence ID" value="KAK6342494.1"/>
    <property type="molecule type" value="Genomic_DNA"/>
</dbReference>
<keyword evidence="4" id="KW-1185">Reference proteome</keyword>
<protein>
    <submittedName>
        <fullName evidence="3">Uncharacterized protein</fullName>
    </submittedName>
</protein>
<feature type="transmembrane region" description="Helical" evidence="2">
    <location>
        <begin position="50"/>
        <end position="68"/>
    </location>
</feature>
<gene>
    <name evidence="3" type="ORF">TWF718_007897</name>
</gene>
<dbReference type="Proteomes" id="UP001313282">
    <property type="component" value="Unassembled WGS sequence"/>
</dbReference>
<accession>A0AAN8RML4</accession>
<feature type="compositionally biased region" description="Basic residues" evidence="1">
    <location>
        <begin position="71"/>
        <end position="80"/>
    </location>
</feature>
<comment type="caution">
    <text evidence="3">The sequence shown here is derived from an EMBL/GenBank/DDBJ whole genome shotgun (WGS) entry which is preliminary data.</text>
</comment>
<evidence type="ECO:0000256" key="1">
    <source>
        <dbReference type="SAM" id="MobiDB-lite"/>
    </source>
</evidence>
<feature type="region of interest" description="Disordered" evidence="1">
    <location>
        <begin position="71"/>
        <end position="110"/>
    </location>
</feature>
<name>A0AAN8RML4_9PEZI</name>